<dbReference type="GO" id="GO:0015716">
    <property type="term" value="P:organic phosphonate transport"/>
    <property type="evidence" value="ECO:0007669"/>
    <property type="project" value="InterPro"/>
</dbReference>
<accession>A0A2Y9BFT6</accession>
<proteinExistence type="predicted"/>
<evidence type="ECO:0000313" key="2">
    <source>
        <dbReference type="Proteomes" id="UP000245845"/>
    </source>
</evidence>
<reference evidence="1 2" key="1">
    <citation type="submission" date="2018-05" db="EMBL/GenBank/DDBJ databases">
        <title>The Hungate 1000. A catalogue of reference genomes from the rumen microbiome.</title>
        <authorList>
            <person name="Kelly W."/>
        </authorList>
    </citation>
    <scope>NUCLEOTIDE SEQUENCE [LARGE SCALE GENOMIC DNA]</scope>
    <source>
        <strain evidence="1 2">NLAE-zl-C242</strain>
    </source>
</reference>
<dbReference type="GO" id="GO:0019634">
    <property type="term" value="P:organic phosphonate metabolic process"/>
    <property type="evidence" value="ECO:0007669"/>
    <property type="project" value="InterPro"/>
</dbReference>
<dbReference type="EMBL" id="QGDL01000005">
    <property type="protein sequence ID" value="PWJ29969.1"/>
    <property type="molecule type" value="Genomic_DNA"/>
</dbReference>
<dbReference type="RefSeq" id="WP_181368656.1">
    <property type="nucleotide sequence ID" value="NZ_BAAACK010000018.1"/>
</dbReference>
<name>A0A2Y9BFT6_9FIRM</name>
<keyword evidence="2" id="KW-1185">Reference proteome</keyword>
<evidence type="ECO:0000313" key="1">
    <source>
        <dbReference type="EMBL" id="PWJ29969.1"/>
    </source>
</evidence>
<protein>
    <submittedName>
        <fullName evidence="1">Alpha-D-ribose 1-methylphosphonate 5-triphosphate synthase subunit PhnG</fullName>
    </submittedName>
</protein>
<comment type="caution">
    <text evidence="1">The sequence shown here is derived from an EMBL/GenBank/DDBJ whole genome shotgun (WGS) entry which is preliminary data.</text>
</comment>
<dbReference type="NCBIfam" id="TIGR03293">
    <property type="entry name" value="PhnG_redo"/>
    <property type="match status" value="1"/>
</dbReference>
<dbReference type="Pfam" id="PF06754">
    <property type="entry name" value="PhnG"/>
    <property type="match status" value="1"/>
</dbReference>
<organism evidence="1 2">
    <name type="scientific">Faecalicatena orotica</name>
    <dbReference type="NCBI Taxonomy" id="1544"/>
    <lineage>
        <taxon>Bacteria</taxon>
        <taxon>Bacillati</taxon>
        <taxon>Bacillota</taxon>
        <taxon>Clostridia</taxon>
        <taxon>Lachnospirales</taxon>
        <taxon>Lachnospiraceae</taxon>
        <taxon>Faecalicatena</taxon>
    </lineage>
</organism>
<sequence>MTKREVSRILARASKEEVAETASIVYERCRVQIMKQPQKTLVMVKARESIKKSLFYLGEVLASECMVLVDGVKGAGMIAGDDFEKAVAAAVIDGFLNLEGRQDEKKVILDRLLMLENRQAEKRAELNLAVQKSKVNFNVMGE</sequence>
<gene>
    <name evidence="1" type="ORF">A8806_105272</name>
</gene>
<dbReference type="Proteomes" id="UP000245845">
    <property type="component" value="Unassembled WGS sequence"/>
</dbReference>
<dbReference type="InterPro" id="IPR009609">
    <property type="entry name" value="Phosphonate_metab_PhnG"/>
</dbReference>
<dbReference type="AlphaFoldDB" id="A0A2Y9BFT6"/>